<proteinExistence type="predicted"/>
<organism evidence="2 3">
    <name type="scientific">Phialocephala subalpina</name>
    <dbReference type="NCBI Taxonomy" id="576137"/>
    <lineage>
        <taxon>Eukaryota</taxon>
        <taxon>Fungi</taxon>
        <taxon>Dikarya</taxon>
        <taxon>Ascomycota</taxon>
        <taxon>Pezizomycotina</taxon>
        <taxon>Leotiomycetes</taxon>
        <taxon>Helotiales</taxon>
        <taxon>Mollisiaceae</taxon>
        <taxon>Phialocephala</taxon>
        <taxon>Phialocephala fortinii species complex</taxon>
    </lineage>
</organism>
<evidence type="ECO:0000313" key="2">
    <source>
        <dbReference type="EMBL" id="CZR69359.1"/>
    </source>
</evidence>
<reference evidence="2 3" key="1">
    <citation type="submission" date="2016-03" db="EMBL/GenBank/DDBJ databases">
        <authorList>
            <person name="Ploux O."/>
        </authorList>
    </citation>
    <scope>NUCLEOTIDE SEQUENCE [LARGE SCALE GENOMIC DNA]</scope>
    <source>
        <strain evidence="2 3">UAMH 11012</strain>
    </source>
</reference>
<accession>A0A1L7XWJ4</accession>
<sequence length="355" mass="39455">MPDFPPWAPGAYQRAARDAANHNPLQTPPRPPRPTERATKDAVLQTSRRTPPRQSTETTKDAATQTSPRTPLNAIENNAIVTDLEAPREPLGTELYQAINIAEPEKLRGILIALCKLNAVSRYLVEDRPLPLVEEVVLQYADSSSEEGSIIFTNDRECSKNAQHDGNEASNNEDEDVHNRENFENAEDSAIWLSSENYNFPVCENCSMAFNPNANIDGTCVWYEDWQKIVNEEAESGPTTTKIAMGHMRALRTTRNISLDSCGHAAKSQLQIWGAKSANVRCLKAGVLLSNRPLLCNALHREPPRLQSARIAATTSTRPQIKLGIVPCIWKSKKLMKTGFRGCIMTRIDTADQKI</sequence>
<gene>
    <name evidence="2" type="ORF">PAC_19259</name>
</gene>
<dbReference type="OrthoDB" id="5422613at2759"/>
<feature type="region of interest" description="Disordered" evidence="1">
    <location>
        <begin position="1"/>
        <end position="72"/>
    </location>
</feature>
<name>A0A1L7XWJ4_9HELO</name>
<feature type="compositionally biased region" description="Polar residues" evidence="1">
    <location>
        <begin position="44"/>
        <end position="72"/>
    </location>
</feature>
<evidence type="ECO:0000256" key="1">
    <source>
        <dbReference type="SAM" id="MobiDB-lite"/>
    </source>
</evidence>
<protein>
    <submittedName>
        <fullName evidence="2">Uncharacterized protein</fullName>
    </submittedName>
</protein>
<evidence type="ECO:0000313" key="3">
    <source>
        <dbReference type="Proteomes" id="UP000184330"/>
    </source>
</evidence>
<keyword evidence="3" id="KW-1185">Reference proteome</keyword>
<dbReference type="AlphaFoldDB" id="A0A1L7XWJ4"/>
<dbReference type="EMBL" id="FJOG01000069">
    <property type="protein sequence ID" value="CZR69359.1"/>
    <property type="molecule type" value="Genomic_DNA"/>
</dbReference>
<dbReference type="Proteomes" id="UP000184330">
    <property type="component" value="Unassembled WGS sequence"/>
</dbReference>